<protein>
    <submittedName>
        <fullName evidence="5">IclR family transcriptional regulator</fullName>
    </submittedName>
</protein>
<dbReference type="InterPro" id="IPR036390">
    <property type="entry name" value="WH_DNA-bd_sf"/>
</dbReference>
<dbReference type="SUPFAM" id="SSF55781">
    <property type="entry name" value="GAF domain-like"/>
    <property type="match status" value="1"/>
</dbReference>
<dbReference type="Gene3D" id="1.10.10.10">
    <property type="entry name" value="Winged helix-like DNA-binding domain superfamily/Winged helix DNA-binding domain"/>
    <property type="match status" value="1"/>
</dbReference>
<keyword evidence="3" id="KW-0804">Transcription</keyword>
<comment type="caution">
    <text evidence="5">The sequence shown here is derived from an EMBL/GenBank/DDBJ whole genome shotgun (WGS) entry which is preliminary data.</text>
</comment>
<dbReference type="InterPro" id="IPR050707">
    <property type="entry name" value="HTH_MetabolicPath_Reg"/>
</dbReference>
<dbReference type="Gene3D" id="3.30.450.40">
    <property type="match status" value="1"/>
</dbReference>
<evidence type="ECO:0000256" key="1">
    <source>
        <dbReference type="ARBA" id="ARBA00023015"/>
    </source>
</evidence>
<name>A0A652YRK5_NOCGL</name>
<dbReference type="InterPro" id="IPR014757">
    <property type="entry name" value="Tscrpt_reg_IclR_C"/>
</dbReference>
<dbReference type="Pfam" id="PF09339">
    <property type="entry name" value="HTH_IclR"/>
    <property type="match status" value="1"/>
</dbReference>
<dbReference type="InterPro" id="IPR005471">
    <property type="entry name" value="Tscrpt_reg_IclR_N"/>
</dbReference>
<keyword evidence="2" id="KW-0238">DNA-binding</keyword>
<evidence type="ECO:0000256" key="4">
    <source>
        <dbReference type="SAM" id="MobiDB-lite"/>
    </source>
</evidence>
<evidence type="ECO:0000313" key="5">
    <source>
        <dbReference type="EMBL" id="TYQ05177.1"/>
    </source>
</evidence>
<accession>A0A652YRK5</accession>
<dbReference type="EMBL" id="VNIQ01000003">
    <property type="protein sequence ID" value="TYQ05177.1"/>
    <property type="molecule type" value="Genomic_DNA"/>
</dbReference>
<dbReference type="GO" id="GO:0045892">
    <property type="term" value="P:negative regulation of DNA-templated transcription"/>
    <property type="evidence" value="ECO:0007669"/>
    <property type="project" value="TreeGrafter"/>
</dbReference>
<feature type="region of interest" description="Disordered" evidence="4">
    <location>
        <begin position="1"/>
        <end position="25"/>
    </location>
</feature>
<sequence>MAVVDMNDKKSSAPPAGGRSTTDLPPSMVERMTLILDAFDGRATHLSLEETARRARLPRSTVHRILEQLVKLDWVAHAPIGYRLGRRALGLDGGIGDHGQLRAAAAPLLHELHLKTGMVVHLSVLDDCENVYLDKVGGRFATTLPSRVGGRALAHSTAGGKAMLACIAPEQVDTLFGVTLPRCTDSTIADIAVLHQELSRIRQRRGLAFECGESTPGVACVASAIRGHEGPIGSISLCSDTQTAQLERVAPLVLDAAREVSRTLYPELVAPRRGRKPPPVPTSTFSAATMDRLMASSEHWI</sequence>
<organism evidence="5">
    <name type="scientific">Nocardia globerula</name>
    <dbReference type="NCBI Taxonomy" id="1818"/>
    <lineage>
        <taxon>Bacteria</taxon>
        <taxon>Bacillati</taxon>
        <taxon>Actinomycetota</taxon>
        <taxon>Actinomycetes</taxon>
        <taxon>Mycobacteriales</taxon>
        <taxon>Nocardiaceae</taxon>
        <taxon>Nocardia</taxon>
    </lineage>
</organism>
<reference evidence="5" key="1">
    <citation type="submission" date="2019-07" db="EMBL/GenBank/DDBJ databases">
        <title>Genomic Encyclopedia of Type Strains, Phase IV (KMG-IV): sequencing the most valuable type-strain genomes for metagenomic binning, comparative biology and taxonomic classification.</title>
        <authorList>
            <person name="Goeker M."/>
        </authorList>
    </citation>
    <scope>NUCLEOTIDE SEQUENCE</scope>
    <source>
        <strain evidence="5">DSM 44596</strain>
    </source>
</reference>
<gene>
    <name evidence="5" type="ORF">FNL38_103528</name>
</gene>
<dbReference type="Pfam" id="PF01614">
    <property type="entry name" value="IclR_C"/>
    <property type="match status" value="1"/>
</dbReference>
<proteinExistence type="predicted"/>
<feature type="compositionally biased region" description="Basic and acidic residues" evidence="4">
    <location>
        <begin position="1"/>
        <end position="11"/>
    </location>
</feature>
<dbReference type="PROSITE" id="PS51077">
    <property type="entry name" value="HTH_ICLR"/>
    <property type="match status" value="1"/>
</dbReference>
<dbReference type="AlphaFoldDB" id="A0A652YRK5"/>
<dbReference type="InterPro" id="IPR029016">
    <property type="entry name" value="GAF-like_dom_sf"/>
</dbReference>
<dbReference type="GO" id="GO:0003700">
    <property type="term" value="F:DNA-binding transcription factor activity"/>
    <property type="evidence" value="ECO:0007669"/>
    <property type="project" value="TreeGrafter"/>
</dbReference>
<dbReference type="GO" id="GO:0003677">
    <property type="term" value="F:DNA binding"/>
    <property type="evidence" value="ECO:0007669"/>
    <property type="project" value="UniProtKB-KW"/>
</dbReference>
<dbReference type="InterPro" id="IPR036388">
    <property type="entry name" value="WH-like_DNA-bd_sf"/>
</dbReference>
<dbReference type="PANTHER" id="PTHR30136:SF24">
    <property type="entry name" value="HTH-TYPE TRANSCRIPTIONAL REPRESSOR ALLR"/>
    <property type="match status" value="1"/>
</dbReference>
<dbReference type="PROSITE" id="PS51078">
    <property type="entry name" value="ICLR_ED"/>
    <property type="match status" value="1"/>
</dbReference>
<dbReference type="PANTHER" id="PTHR30136">
    <property type="entry name" value="HELIX-TURN-HELIX TRANSCRIPTIONAL REGULATOR, ICLR FAMILY"/>
    <property type="match status" value="1"/>
</dbReference>
<evidence type="ECO:0000256" key="3">
    <source>
        <dbReference type="ARBA" id="ARBA00023163"/>
    </source>
</evidence>
<evidence type="ECO:0000256" key="2">
    <source>
        <dbReference type="ARBA" id="ARBA00023125"/>
    </source>
</evidence>
<keyword evidence="1" id="KW-0805">Transcription regulation</keyword>
<dbReference type="SUPFAM" id="SSF46785">
    <property type="entry name" value="Winged helix' DNA-binding domain"/>
    <property type="match status" value="1"/>
</dbReference>
<dbReference type="SMART" id="SM00346">
    <property type="entry name" value="HTH_ICLR"/>
    <property type="match status" value="1"/>
</dbReference>